<keyword evidence="4" id="KW-1185">Reference proteome</keyword>
<organism evidence="3 4">
    <name type="scientific">Arthroderma benhamiae (strain ATCC MYA-4681 / CBS 112371)</name>
    <name type="common">Trichophyton mentagrophytes</name>
    <dbReference type="NCBI Taxonomy" id="663331"/>
    <lineage>
        <taxon>Eukaryota</taxon>
        <taxon>Fungi</taxon>
        <taxon>Dikarya</taxon>
        <taxon>Ascomycota</taxon>
        <taxon>Pezizomycotina</taxon>
        <taxon>Eurotiomycetes</taxon>
        <taxon>Eurotiomycetidae</taxon>
        <taxon>Onygenales</taxon>
        <taxon>Arthrodermataceae</taxon>
        <taxon>Trichophyton</taxon>
    </lineage>
</organism>
<name>D4APB3_ARTBC</name>
<dbReference type="STRING" id="663331.D4APB3"/>
<dbReference type="HOGENOM" id="CLU_126647_0_0_1"/>
<evidence type="ECO:0000256" key="1">
    <source>
        <dbReference type="ARBA" id="ARBA00023125"/>
    </source>
</evidence>
<dbReference type="InterPro" id="IPR012340">
    <property type="entry name" value="NA-bd_OB-fold"/>
</dbReference>
<dbReference type="EMBL" id="ABSU01000004">
    <property type="protein sequence ID" value="EFE35124.1"/>
    <property type="molecule type" value="Genomic_DNA"/>
</dbReference>
<dbReference type="AlphaFoldDB" id="D4APB3"/>
<dbReference type="PROSITE" id="PS50935">
    <property type="entry name" value="SSB"/>
    <property type="match status" value="1"/>
</dbReference>
<gene>
    <name evidence="3" type="ORF">ARB_06080</name>
</gene>
<reference evidence="4" key="1">
    <citation type="journal article" date="2011" name="Genome Biol.">
        <title>Comparative and functional genomics provide insights into the pathogenicity of dermatophytic fungi.</title>
        <authorList>
            <person name="Burmester A."/>
            <person name="Shelest E."/>
            <person name="Gloeckner G."/>
            <person name="Heddergott C."/>
            <person name="Schindler S."/>
            <person name="Staib P."/>
            <person name="Heidel A."/>
            <person name="Felder M."/>
            <person name="Petzold A."/>
            <person name="Szafranski K."/>
            <person name="Feuermann M."/>
            <person name="Pedruzzi I."/>
            <person name="Priebe S."/>
            <person name="Groth M."/>
            <person name="Winkler R."/>
            <person name="Li W."/>
            <person name="Kniemeyer O."/>
            <person name="Schroeckh V."/>
            <person name="Hertweck C."/>
            <person name="Hube B."/>
            <person name="White T.C."/>
            <person name="Platzer M."/>
            <person name="Guthke R."/>
            <person name="Heitman J."/>
            <person name="Woestemeyer J."/>
            <person name="Zipfel P.F."/>
            <person name="Monod M."/>
            <person name="Brakhage A.A."/>
        </authorList>
    </citation>
    <scope>NUCLEOTIDE SEQUENCE [LARGE SCALE GENOMIC DNA]</scope>
    <source>
        <strain evidence="4">ATCC MYA-4681 / CBS 112371</strain>
    </source>
</reference>
<dbReference type="Pfam" id="PF00436">
    <property type="entry name" value="SSB"/>
    <property type="match status" value="1"/>
</dbReference>
<dbReference type="eggNOG" id="ENOG502S0M8">
    <property type="taxonomic scope" value="Eukaryota"/>
</dbReference>
<evidence type="ECO:0000313" key="3">
    <source>
        <dbReference type="EMBL" id="EFE35124.1"/>
    </source>
</evidence>
<proteinExistence type="predicted"/>
<protein>
    <submittedName>
        <fullName evidence="3">SsDNA binding protein, putative</fullName>
    </submittedName>
</protein>
<comment type="caution">
    <text evidence="3">The sequence shown here is derived from an EMBL/GenBank/DDBJ whole genome shotgun (WGS) entry which is preliminary data.</text>
</comment>
<accession>D4APB3</accession>
<dbReference type="KEGG" id="abe:ARB_06080"/>
<sequence length="171" mass="19270">MFRQSALQTLSKAARPITTPVSRSFSSTAIRDHARLTVVGRLGAQPEVATSSNGREYVKYSVGTNYGPRDNQQTSWFRVTSFVPEGPGRDHLLNLPKGTLMLVEGDATMRVSEDNEGRKTSMLGFVQREPIRPIYGIFNIYIINDLIFFSELGHYEVLSRPFNPNRDEESK</sequence>
<evidence type="ECO:0000313" key="4">
    <source>
        <dbReference type="Proteomes" id="UP000008866"/>
    </source>
</evidence>
<dbReference type="SUPFAM" id="SSF50249">
    <property type="entry name" value="Nucleic acid-binding proteins"/>
    <property type="match status" value="1"/>
</dbReference>
<dbReference type="Proteomes" id="UP000008866">
    <property type="component" value="Unassembled WGS sequence"/>
</dbReference>
<dbReference type="CDD" id="cd04496">
    <property type="entry name" value="SSB_OBF"/>
    <property type="match status" value="1"/>
</dbReference>
<dbReference type="GO" id="GO:0003697">
    <property type="term" value="F:single-stranded DNA binding"/>
    <property type="evidence" value="ECO:0007669"/>
    <property type="project" value="InterPro"/>
</dbReference>
<evidence type="ECO:0000256" key="2">
    <source>
        <dbReference type="PROSITE-ProRule" id="PRU00252"/>
    </source>
</evidence>
<dbReference type="OMA" id="TQYVRKG"/>
<dbReference type="Gene3D" id="2.40.50.140">
    <property type="entry name" value="Nucleic acid-binding proteins"/>
    <property type="match status" value="1"/>
</dbReference>
<dbReference type="RefSeq" id="XP_003015769.1">
    <property type="nucleotide sequence ID" value="XM_003015723.1"/>
</dbReference>
<dbReference type="GeneID" id="9526050"/>
<keyword evidence="1 2" id="KW-0238">DNA-binding</keyword>
<dbReference type="InterPro" id="IPR000424">
    <property type="entry name" value="Primosome_PriB/ssb"/>
</dbReference>